<keyword evidence="4 5" id="KW-0975">Bacterial flagellum</keyword>
<dbReference type="GO" id="GO:0071973">
    <property type="term" value="P:bacterial-type flagellum-dependent cell motility"/>
    <property type="evidence" value="ECO:0007669"/>
    <property type="project" value="TreeGrafter"/>
</dbReference>
<dbReference type="GO" id="GO:0009421">
    <property type="term" value="C:bacterial-type flagellum filament cap"/>
    <property type="evidence" value="ECO:0007669"/>
    <property type="project" value="InterPro"/>
</dbReference>
<dbReference type="GO" id="GO:0005576">
    <property type="term" value="C:extracellular region"/>
    <property type="evidence" value="ECO:0007669"/>
    <property type="project" value="UniProtKB-SubCell"/>
</dbReference>
<dbReference type="InterPro" id="IPR010809">
    <property type="entry name" value="FliD_C"/>
</dbReference>
<evidence type="ECO:0000256" key="2">
    <source>
        <dbReference type="ARBA" id="ARBA00011255"/>
    </source>
</evidence>
<reference evidence="8 9" key="1">
    <citation type="submission" date="2016-10" db="EMBL/GenBank/DDBJ databases">
        <title>Paenibacillus species isolates.</title>
        <authorList>
            <person name="Beno S.M."/>
        </authorList>
    </citation>
    <scope>NUCLEOTIDE SEQUENCE [LARGE SCALE GENOMIC DNA]</scope>
    <source>
        <strain evidence="8 9">FSL H7-0710</strain>
    </source>
</reference>
<dbReference type="PANTHER" id="PTHR30288:SF0">
    <property type="entry name" value="FLAGELLAR HOOK-ASSOCIATED PROTEIN 2"/>
    <property type="match status" value="1"/>
</dbReference>
<organism evidence="8 9">
    <name type="scientific">Paenibacillus odorifer</name>
    <dbReference type="NCBI Taxonomy" id="189426"/>
    <lineage>
        <taxon>Bacteria</taxon>
        <taxon>Bacillati</taxon>
        <taxon>Bacillota</taxon>
        <taxon>Bacilli</taxon>
        <taxon>Bacillales</taxon>
        <taxon>Paenibacillaceae</taxon>
        <taxon>Paenibacillus</taxon>
    </lineage>
</organism>
<evidence type="ECO:0000313" key="9">
    <source>
        <dbReference type="Proteomes" id="UP000187439"/>
    </source>
</evidence>
<sequence length="507" mass="55418">MVTRVSGIVSGLDVESLVKQMMAAKRIPLDKLNQQKQTLQWQRDNYREINSKLIEFQNTKLKAYDKSAALNTQTSVVSGNTTALKAEATADANGITMQMEITQLAKPVTRETGAITLTDGTKITSASKLSALTGASATSAYNITINGTEFSFSKDTSISDVVSKININTKANVTAVFDEVSGKFSISSKTYGSNVLSLSANTVVDPDPDTAPDTSSNSLIDLFGLNGPNIDFKQAKVKVLDNTDPTKFTELSFDSNSFKLNGVNFTLRSTTVAGNPTTVTTQSDSTKSLETITSFVKDYNDLISMLQSKVDEERYKDFTPLSDEQKKEMTDNDIELWEKKAKSGLLRNDEILKSAISSMRHELSNKLGDLSLIGITTGSYSENGKLYIDETKLKESLLNNPQKIINLFQGGTGTDGLFDKLITTVGNTLDRIVTKAGTSKFSSDVTMAFKTDSLMGKRLTDYNTRIAALQTRLANMETNYYKQFTAMETAMNKYNSQSSALSGFMAQ</sequence>
<dbReference type="GO" id="GO:0007155">
    <property type="term" value="P:cell adhesion"/>
    <property type="evidence" value="ECO:0007669"/>
    <property type="project" value="InterPro"/>
</dbReference>
<comment type="function">
    <text evidence="5">Required for morphogenesis and for the elongation of the flagellar filament by facilitating polymerization of the flagellin monomers at the tip of growing filament. Forms a capping structure, which prevents flagellin subunits (transported through the central channel of the flagellum) from leaking out without polymerization at the distal end.</text>
</comment>
<comment type="similarity">
    <text evidence="1 5">Belongs to the FliD family.</text>
</comment>
<dbReference type="InterPro" id="IPR003481">
    <property type="entry name" value="FliD_N"/>
</dbReference>
<dbReference type="RefSeq" id="WP_076119083.1">
    <property type="nucleotide sequence ID" value="NZ_MPTC01000007.1"/>
</dbReference>
<evidence type="ECO:0000256" key="4">
    <source>
        <dbReference type="ARBA" id="ARBA00023143"/>
    </source>
</evidence>
<proteinExistence type="inferred from homology"/>
<dbReference type="Proteomes" id="UP000187439">
    <property type="component" value="Unassembled WGS sequence"/>
</dbReference>
<name>A0A1R0Y2B4_9BACL</name>
<dbReference type="AlphaFoldDB" id="A0A1R0Y2B4"/>
<evidence type="ECO:0000256" key="5">
    <source>
        <dbReference type="RuleBase" id="RU362066"/>
    </source>
</evidence>
<evidence type="ECO:0000313" key="8">
    <source>
        <dbReference type="EMBL" id="OMD41437.1"/>
    </source>
</evidence>
<evidence type="ECO:0000259" key="7">
    <source>
        <dbReference type="Pfam" id="PF07195"/>
    </source>
</evidence>
<accession>A0A1R0Y2B4</accession>
<protein>
    <recommendedName>
        <fullName evidence="5">Flagellar hook-associated protein 2</fullName>
        <shortName evidence="5">HAP2</shortName>
    </recommendedName>
    <alternativeName>
        <fullName evidence="5">Flagellar cap protein</fullName>
    </alternativeName>
</protein>
<feature type="domain" description="Flagellar hook-associated protein 2 C-terminal" evidence="7">
    <location>
        <begin position="249"/>
        <end position="496"/>
    </location>
</feature>
<dbReference type="GO" id="GO:0009424">
    <property type="term" value="C:bacterial-type flagellum hook"/>
    <property type="evidence" value="ECO:0007669"/>
    <property type="project" value="UniProtKB-UniRule"/>
</dbReference>
<keyword evidence="5" id="KW-0964">Secreted</keyword>
<comment type="caution">
    <text evidence="8">The sequence shown here is derived from an EMBL/GenBank/DDBJ whole genome shotgun (WGS) entry which is preliminary data.</text>
</comment>
<evidence type="ECO:0000259" key="6">
    <source>
        <dbReference type="Pfam" id="PF02465"/>
    </source>
</evidence>
<dbReference type="InterPro" id="IPR040026">
    <property type="entry name" value="FliD"/>
</dbReference>
<feature type="domain" description="Flagellar hook-associated protein 2 N-terminal" evidence="6">
    <location>
        <begin position="10"/>
        <end position="106"/>
    </location>
</feature>
<comment type="subcellular location">
    <subcellularLocation>
        <location evidence="5">Secreted</location>
    </subcellularLocation>
    <subcellularLocation>
        <location evidence="5">Bacterial flagellum</location>
    </subcellularLocation>
</comment>
<comment type="subunit">
    <text evidence="2 5">Homopentamer.</text>
</comment>
<gene>
    <name evidence="8" type="ORF">BSK52_11105</name>
</gene>
<keyword evidence="3" id="KW-0175">Coiled coil</keyword>
<dbReference type="PANTHER" id="PTHR30288">
    <property type="entry name" value="FLAGELLAR CAP/ASSEMBLY PROTEIN FLID"/>
    <property type="match status" value="1"/>
</dbReference>
<dbReference type="Pfam" id="PF07195">
    <property type="entry name" value="FliD_C"/>
    <property type="match status" value="1"/>
</dbReference>
<dbReference type="OrthoDB" id="9776025at2"/>
<evidence type="ECO:0000256" key="3">
    <source>
        <dbReference type="ARBA" id="ARBA00023054"/>
    </source>
</evidence>
<evidence type="ECO:0000256" key="1">
    <source>
        <dbReference type="ARBA" id="ARBA00009764"/>
    </source>
</evidence>
<dbReference type="EMBL" id="MPTC01000007">
    <property type="protein sequence ID" value="OMD41437.1"/>
    <property type="molecule type" value="Genomic_DNA"/>
</dbReference>
<dbReference type="Pfam" id="PF02465">
    <property type="entry name" value="FliD_N"/>
    <property type="match status" value="1"/>
</dbReference>